<organism evidence="1 2">
    <name type="scientific">Plakobranchus ocellatus</name>
    <dbReference type="NCBI Taxonomy" id="259542"/>
    <lineage>
        <taxon>Eukaryota</taxon>
        <taxon>Metazoa</taxon>
        <taxon>Spiralia</taxon>
        <taxon>Lophotrochozoa</taxon>
        <taxon>Mollusca</taxon>
        <taxon>Gastropoda</taxon>
        <taxon>Heterobranchia</taxon>
        <taxon>Euthyneura</taxon>
        <taxon>Panpulmonata</taxon>
        <taxon>Sacoglossa</taxon>
        <taxon>Placobranchoidea</taxon>
        <taxon>Plakobranchidae</taxon>
        <taxon>Plakobranchus</taxon>
    </lineage>
</organism>
<sequence length="96" mass="10979">MLHRFCQWPKQQWLIERQTEDANAVDPDEIQDMTEFKVSAVSYIAGYVVKMARKQDQSCKKCVDSLIDEKCCSGIKLLSGKLKEVHLIAFALLTQS</sequence>
<comment type="caution">
    <text evidence="1">The sequence shown here is derived from an EMBL/GenBank/DDBJ whole genome shotgun (WGS) entry which is preliminary data.</text>
</comment>
<proteinExistence type="predicted"/>
<gene>
    <name evidence="1" type="ORF">PoB_001034900</name>
</gene>
<protein>
    <submittedName>
        <fullName evidence="1">Uncharacterized protein</fullName>
    </submittedName>
</protein>
<name>A0AAV3YP82_9GAST</name>
<evidence type="ECO:0000313" key="2">
    <source>
        <dbReference type="Proteomes" id="UP000735302"/>
    </source>
</evidence>
<reference evidence="1 2" key="1">
    <citation type="journal article" date="2021" name="Elife">
        <title>Chloroplast acquisition without the gene transfer in kleptoplastic sea slugs, Plakobranchus ocellatus.</title>
        <authorList>
            <person name="Maeda T."/>
            <person name="Takahashi S."/>
            <person name="Yoshida T."/>
            <person name="Shimamura S."/>
            <person name="Takaki Y."/>
            <person name="Nagai Y."/>
            <person name="Toyoda A."/>
            <person name="Suzuki Y."/>
            <person name="Arimoto A."/>
            <person name="Ishii H."/>
            <person name="Satoh N."/>
            <person name="Nishiyama T."/>
            <person name="Hasebe M."/>
            <person name="Maruyama T."/>
            <person name="Minagawa J."/>
            <person name="Obokata J."/>
            <person name="Shigenobu S."/>
        </authorList>
    </citation>
    <scope>NUCLEOTIDE SEQUENCE [LARGE SCALE GENOMIC DNA]</scope>
</reference>
<evidence type="ECO:0000313" key="1">
    <source>
        <dbReference type="EMBL" id="GFN83843.1"/>
    </source>
</evidence>
<keyword evidence="2" id="KW-1185">Reference proteome</keyword>
<accession>A0AAV3YP82</accession>
<dbReference type="EMBL" id="BLXT01001244">
    <property type="protein sequence ID" value="GFN83843.1"/>
    <property type="molecule type" value="Genomic_DNA"/>
</dbReference>
<dbReference type="AlphaFoldDB" id="A0AAV3YP82"/>
<dbReference type="Proteomes" id="UP000735302">
    <property type="component" value="Unassembled WGS sequence"/>
</dbReference>